<evidence type="ECO:0000313" key="1">
    <source>
        <dbReference type="EMBL" id="CCO93900.1"/>
    </source>
</evidence>
<reference evidence="1 2" key="1">
    <citation type="submission" date="2012-11" db="EMBL/GenBank/DDBJ databases">
        <authorList>
            <person name="Linke B."/>
        </authorList>
    </citation>
    <scope>NUCLEOTIDE SEQUENCE [LARGE SCALE GENOMIC DNA]</scope>
    <source>
        <strain evidence="2">CFBP 1232</strain>
    </source>
</reference>
<organism evidence="1 2">
    <name type="scientific">Erwinia amylovora NBRC 12687 = CFBP 1232</name>
    <dbReference type="NCBI Taxonomy" id="1219359"/>
    <lineage>
        <taxon>Bacteria</taxon>
        <taxon>Pseudomonadati</taxon>
        <taxon>Pseudomonadota</taxon>
        <taxon>Gammaproteobacteria</taxon>
        <taxon>Enterobacterales</taxon>
        <taxon>Erwiniaceae</taxon>
        <taxon>Erwinia</taxon>
    </lineage>
</organism>
<dbReference type="AlphaFoldDB" id="A0A831A1S7"/>
<evidence type="ECO:0000313" key="2">
    <source>
        <dbReference type="Proteomes" id="UP000013111"/>
    </source>
</evidence>
<comment type="caution">
    <text evidence="1">The sequence shown here is derived from an EMBL/GenBank/DDBJ whole genome shotgun (WGS) entry which is preliminary data.</text>
</comment>
<accession>A0A831A1S7</accession>
<sequence>MLKKKPALCGPEYLHNVLTVHDRFARQGEMRHQPVIELNKYAMRQIPCL</sequence>
<reference evidence="1 2" key="2">
    <citation type="submission" date="2013-04" db="EMBL/GenBank/DDBJ databases">
        <title>Comparative genomics of 12 strains of Erwinia amylovora identifies a pan-genome with a large conserved core and provides insights into host specificity.</title>
        <authorList>
            <person name="Mann R.A."/>
            <person name="Smits T.H.M."/>
            <person name="Buehlmann A."/>
            <person name="Blom J."/>
            <person name="Goesmann A."/>
            <person name="Frey J.E."/>
            <person name="Plummer K.M."/>
            <person name="Beer S.V."/>
            <person name="Luck J."/>
            <person name="Duffy B."/>
            <person name="Rodoni B."/>
        </authorList>
    </citation>
    <scope>NUCLEOTIDE SEQUENCE [LARGE SCALE GENOMIC DNA]</scope>
    <source>
        <strain evidence="2">CFBP 1232</strain>
    </source>
</reference>
<dbReference type="Proteomes" id="UP000013111">
    <property type="component" value="Unassembled WGS sequence"/>
</dbReference>
<proteinExistence type="predicted"/>
<protein>
    <submittedName>
        <fullName evidence="1">Uncharacterized protein</fullName>
    </submittedName>
</protein>
<name>A0A831A1S7_ERWAM</name>
<dbReference type="EMBL" id="CAPB01000020">
    <property type="protein sequence ID" value="CCO93900.1"/>
    <property type="molecule type" value="Genomic_DNA"/>
</dbReference>
<gene>
    <name evidence="1" type="ORF">BN437_1970</name>
</gene>